<feature type="domain" description="M23ase beta-sheet core" evidence="3">
    <location>
        <begin position="68"/>
        <end position="161"/>
    </location>
</feature>
<sequence length="250" mass="27290">MPILTFLFFLLVSVFPLPGSASLPLQKAVFRLPQQAAPQFSWPLSGTPHVTSQFGMRFHPLEHALLDHKGVDLRAPLGSEVMAIADGQVIETGYEPLTGFFVTLDHGKGWRSRYLHLNKIGVHKGEQLKQGAMMALSGATGRTTGPHLHLALSHNQQAIDPLSMIATPAGRTPVPAATEKPAGTPEMDMTPIVTLVSGEGEGLQVGVRQGNKTTFYSLNEPIEQGDDVWRIVRKYGKYKLVKADPKKARR</sequence>
<evidence type="ECO:0000313" key="4">
    <source>
        <dbReference type="EMBL" id="GAL57641.1"/>
    </source>
</evidence>
<dbReference type="EMBL" id="BBMZ01000008">
    <property type="protein sequence ID" value="GAL57641.1"/>
    <property type="molecule type" value="Genomic_DNA"/>
</dbReference>
<dbReference type="InterPro" id="IPR011055">
    <property type="entry name" value="Dup_hybrid_motif"/>
</dbReference>
<name>A0A090UYL9_PSEVU</name>
<accession>A0A090UYL9</accession>
<evidence type="ECO:0000256" key="1">
    <source>
        <dbReference type="ARBA" id="ARBA00022729"/>
    </source>
</evidence>
<dbReference type="Gene3D" id="2.70.70.10">
    <property type="entry name" value="Glucose Permease (Domain IIA)"/>
    <property type="match status" value="1"/>
</dbReference>
<keyword evidence="1" id="KW-0732">Signal</keyword>
<dbReference type="Proteomes" id="UP000029462">
    <property type="component" value="Unassembled WGS sequence"/>
</dbReference>
<dbReference type="Pfam" id="PF01551">
    <property type="entry name" value="Peptidase_M23"/>
    <property type="match status" value="1"/>
</dbReference>
<gene>
    <name evidence="4" type="ORF">EV102420_08_01040</name>
</gene>
<dbReference type="GO" id="GO:0004222">
    <property type="term" value="F:metalloendopeptidase activity"/>
    <property type="evidence" value="ECO:0007669"/>
    <property type="project" value="TreeGrafter"/>
</dbReference>
<organism evidence="4 5">
    <name type="scientific">Pseudescherichia vulneris NBRC 102420</name>
    <dbReference type="NCBI Taxonomy" id="1115515"/>
    <lineage>
        <taxon>Bacteria</taxon>
        <taxon>Pseudomonadati</taxon>
        <taxon>Pseudomonadota</taxon>
        <taxon>Gammaproteobacteria</taxon>
        <taxon>Enterobacterales</taxon>
        <taxon>Enterobacteriaceae</taxon>
        <taxon>Pseudescherichia</taxon>
    </lineage>
</organism>
<dbReference type="STRING" id="1115515.EV102420_08_01040"/>
<protein>
    <submittedName>
        <fullName evidence="4">Putative prepillin peptidase</fullName>
    </submittedName>
</protein>
<dbReference type="eggNOG" id="COG0739">
    <property type="taxonomic scope" value="Bacteria"/>
</dbReference>
<dbReference type="InterPro" id="IPR050570">
    <property type="entry name" value="Cell_wall_metabolism_enzyme"/>
</dbReference>
<reference evidence="4 5" key="1">
    <citation type="submission" date="2014-09" db="EMBL/GenBank/DDBJ databases">
        <title>Whole genome shotgun sequence of Escherichia vulneris NBRC 102420.</title>
        <authorList>
            <person name="Yoshida Y."/>
            <person name="Hosoyama A."/>
            <person name="Tsuchikane K."/>
            <person name="Ohji S."/>
            <person name="Ichikawa N."/>
            <person name="Kimura A."/>
            <person name="Yamazoe A."/>
            <person name="Ezaki T."/>
            <person name="Fujita N."/>
        </authorList>
    </citation>
    <scope>NUCLEOTIDE SEQUENCE [LARGE SCALE GENOMIC DNA]</scope>
    <source>
        <strain evidence="4 5">NBRC 102420</strain>
    </source>
</reference>
<feature type="region of interest" description="Disordered" evidence="2">
    <location>
        <begin position="167"/>
        <end position="187"/>
    </location>
</feature>
<comment type="caution">
    <text evidence="4">The sequence shown here is derived from an EMBL/GenBank/DDBJ whole genome shotgun (WGS) entry which is preliminary data.</text>
</comment>
<dbReference type="PANTHER" id="PTHR21666:SF289">
    <property type="entry name" value="L-ALA--D-GLU ENDOPEPTIDASE"/>
    <property type="match status" value="1"/>
</dbReference>
<dbReference type="OrthoDB" id="9815245at2"/>
<proteinExistence type="predicted"/>
<evidence type="ECO:0000259" key="3">
    <source>
        <dbReference type="Pfam" id="PF01551"/>
    </source>
</evidence>
<dbReference type="InterPro" id="IPR016047">
    <property type="entry name" value="M23ase_b-sheet_dom"/>
</dbReference>
<dbReference type="SUPFAM" id="SSF51261">
    <property type="entry name" value="Duplicated hybrid motif"/>
    <property type="match status" value="1"/>
</dbReference>
<keyword evidence="5" id="KW-1185">Reference proteome</keyword>
<dbReference type="PANTHER" id="PTHR21666">
    <property type="entry name" value="PEPTIDASE-RELATED"/>
    <property type="match status" value="1"/>
</dbReference>
<evidence type="ECO:0000256" key="2">
    <source>
        <dbReference type="SAM" id="MobiDB-lite"/>
    </source>
</evidence>
<dbReference type="AlphaFoldDB" id="A0A090UYL9"/>
<dbReference type="CDD" id="cd12797">
    <property type="entry name" value="M23_peptidase"/>
    <property type="match status" value="1"/>
</dbReference>
<evidence type="ECO:0000313" key="5">
    <source>
        <dbReference type="Proteomes" id="UP000029462"/>
    </source>
</evidence>